<keyword evidence="2" id="KW-0328">Glycosyltransferase</keyword>
<evidence type="ECO:0000313" key="5">
    <source>
        <dbReference type="EMBL" id="GAA4726179.1"/>
    </source>
</evidence>
<dbReference type="Proteomes" id="UP001499882">
    <property type="component" value="Unassembled WGS sequence"/>
</dbReference>
<protein>
    <submittedName>
        <fullName evidence="5">Polyprenol monophosphomannose synthase</fullName>
    </submittedName>
</protein>
<name>A0ABP8YFT4_9ACTN</name>
<keyword evidence="6" id="KW-1185">Reference proteome</keyword>
<accession>A0ABP8YFT4</accession>
<dbReference type="InterPro" id="IPR039528">
    <property type="entry name" value="DPM1-like"/>
</dbReference>
<proteinExistence type="inferred from homology"/>
<feature type="domain" description="Glycosyltransferase 2-like" evidence="4">
    <location>
        <begin position="11"/>
        <end position="174"/>
    </location>
</feature>
<evidence type="ECO:0000259" key="4">
    <source>
        <dbReference type="Pfam" id="PF00535"/>
    </source>
</evidence>
<dbReference type="CDD" id="cd06442">
    <property type="entry name" value="DPM1_like"/>
    <property type="match status" value="1"/>
</dbReference>
<dbReference type="InterPro" id="IPR029044">
    <property type="entry name" value="Nucleotide-diphossugar_trans"/>
</dbReference>
<dbReference type="Gene3D" id="3.90.550.10">
    <property type="entry name" value="Spore Coat Polysaccharide Biosynthesis Protein SpsA, Chain A"/>
    <property type="match status" value="1"/>
</dbReference>
<dbReference type="PANTHER" id="PTHR43398">
    <property type="entry name" value="DOLICHOL-PHOSPHATE MANNOSYLTRANSFERASE SUBUNIT 1"/>
    <property type="match status" value="1"/>
</dbReference>
<evidence type="ECO:0000256" key="3">
    <source>
        <dbReference type="ARBA" id="ARBA00022679"/>
    </source>
</evidence>
<organism evidence="5 6">
    <name type="scientific">Nocardioides endophyticus</name>
    <dbReference type="NCBI Taxonomy" id="1353775"/>
    <lineage>
        <taxon>Bacteria</taxon>
        <taxon>Bacillati</taxon>
        <taxon>Actinomycetota</taxon>
        <taxon>Actinomycetes</taxon>
        <taxon>Propionibacteriales</taxon>
        <taxon>Nocardioidaceae</taxon>
        <taxon>Nocardioides</taxon>
    </lineage>
</organism>
<gene>
    <name evidence="5" type="ORF">GCM10023350_06130</name>
</gene>
<reference evidence="6" key="1">
    <citation type="journal article" date="2019" name="Int. J. Syst. Evol. Microbiol.">
        <title>The Global Catalogue of Microorganisms (GCM) 10K type strain sequencing project: providing services to taxonomists for standard genome sequencing and annotation.</title>
        <authorList>
            <consortium name="The Broad Institute Genomics Platform"/>
            <consortium name="The Broad Institute Genome Sequencing Center for Infectious Disease"/>
            <person name="Wu L."/>
            <person name="Ma J."/>
        </authorList>
    </citation>
    <scope>NUCLEOTIDE SEQUENCE [LARGE SCALE GENOMIC DNA]</scope>
    <source>
        <strain evidence="6">JCM 18532</strain>
    </source>
</reference>
<dbReference type="InterPro" id="IPR001173">
    <property type="entry name" value="Glyco_trans_2-like"/>
</dbReference>
<dbReference type="SUPFAM" id="SSF53448">
    <property type="entry name" value="Nucleotide-diphospho-sugar transferases"/>
    <property type="match status" value="1"/>
</dbReference>
<sequence length="257" mass="27376">MTTAAGRRCIVVVPTYNEAESIEVFLHEVLVATTDLNADVLVVDDSSPDGTGLLVRRDPAYGGRVHLLSRTAKEGLGAAYRAGFGWALAHGYDAIVQVDADGSHPVDRVPAMLAALDRHELVIGSRYVAGGRAASWAASRRLLSSSANRYVRIVLGLRTHDATAGFRAWRSAALVDLGILATESNGYCFQIECTWHAERAGARILELPITFTERRAGASKMSGRVALEALLRVLQWRARELAGGTHGTSAIGASGAA</sequence>
<keyword evidence="3" id="KW-0808">Transferase</keyword>
<dbReference type="RefSeq" id="WP_345525097.1">
    <property type="nucleotide sequence ID" value="NZ_BAABKN010000005.1"/>
</dbReference>
<evidence type="ECO:0000256" key="2">
    <source>
        <dbReference type="ARBA" id="ARBA00022676"/>
    </source>
</evidence>
<dbReference type="EMBL" id="BAABKN010000005">
    <property type="protein sequence ID" value="GAA4726179.1"/>
    <property type="molecule type" value="Genomic_DNA"/>
</dbReference>
<comment type="caution">
    <text evidence="5">The sequence shown here is derived from an EMBL/GenBank/DDBJ whole genome shotgun (WGS) entry which is preliminary data.</text>
</comment>
<dbReference type="PANTHER" id="PTHR43398:SF1">
    <property type="entry name" value="DOLICHOL-PHOSPHATE MANNOSYLTRANSFERASE SUBUNIT 1"/>
    <property type="match status" value="1"/>
</dbReference>
<evidence type="ECO:0000313" key="6">
    <source>
        <dbReference type="Proteomes" id="UP001499882"/>
    </source>
</evidence>
<evidence type="ECO:0000256" key="1">
    <source>
        <dbReference type="ARBA" id="ARBA00006739"/>
    </source>
</evidence>
<dbReference type="Pfam" id="PF00535">
    <property type="entry name" value="Glycos_transf_2"/>
    <property type="match status" value="1"/>
</dbReference>
<comment type="similarity">
    <text evidence="1">Belongs to the glycosyltransferase 2 family.</text>
</comment>